<dbReference type="AlphaFoldDB" id="A0A543PPV5"/>
<dbReference type="InterPro" id="IPR047057">
    <property type="entry name" value="MerR_fam"/>
</dbReference>
<reference evidence="3 4" key="1">
    <citation type="submission" date="2019-06" db="EMBL/GenBank/DDBJ databases">
        <title>Sequencing the genomes of 1000 actinobacteria strains.</title>
        <authorList>
            <person name="Klenk H.-P."/>
        </authorList>
    </citation>
    <scope>NUCLEOTIDE SEQUENCE [LARGE SCALE GENOMIC DNA]</scope>
    <source>
        <strain evidence="3 4">DSM 21776</strain>
    </source>
</reference>
<accession>A0A543PPV5</accession>
<dbReference type="Proteomes" id="UP000320085">
    <property type="component" value="Unassembled WGS sequence"/>
</dbReference>
<dbReference type="EMBL" id="VFQF01000002">
    <property type="protein sequence ID" value="TQN46103.1"/>
    <property type="molecule type" value="Genomic_DNA"/>
</dbReference>
<comment type="caution">
    <text evidence="3">The sequence shown here is derived from an EMBL/GenBank/DDBJ whole genome shotgun (WGS) entry which is preliminary data.</text>
</comment>
<proteinExistence type="predicted"/>
<dbReference type="PANTHER" id="PTHR30204:SF93">
    <property type="entry name" value="HTH MERR-TYPE DOMAIN-CONTAINING PROTEIN"/>
    <property type="match status" value="1"/>
</dbReference>
<name>A0A543PPV5_9MICO</name>
<dbReference type="Pfam" id="PF13411">
    <property type="entry name" value="MerR_1"/>
    <property type="match status" value="1"/>
</dbReference>
<evidence type="ECO:0000259" key="2">
    <source>
        <dbReference type="PROSITE" id="PS50937"/>
    </source>
</evidence>
<dbReference type="Gene3D" id="1.10.1660.10">
    <property type="match status" value="1"/>
</dbReference>
<feature type="domain" description="HTH merR-type" evidence="2">
    <location>
        <begin position="1"/>
        <end position="70"/>
    </location>
</feature>
<dbReference type="InterPro" id="IPR009061">
    <property type="entry name" value="DNA-bd_dom_put_sf"/>
</dbReference>
<dbReference type="SMART" id="SM00422">
    <property type="entry name" value="HTH_MERR"/>
    <property type="match status" value="1"/>
</dbReference>
<dbReference type="CDD" id="cd00592">
    <property type="entry name" value="HTH_MerR-like"/>
    <property type="match status" value="1"/>
</dbReference>
<dbReference type="SUPFAM" id="SSF46955">
    <property type="entry name" value="Putative DNA-binding domain"/>
    <property type="match status" value="1"/>
</dbReference>
<protein>
    <submittedName>
        <fullName evidence="3">DNA-binding transcriptional MerR regulator</fullName>
    </submittedName>
</protein>
<dbReference type="GO" id="GO:0003700">
    <property type="term" value="F:DNA-binding transcription factor activity"/>
    <property type="evidence" value="ECO:0007669"/>
    <property type="project" value="InterPro"/>
</dbReference>
<dbReference type="OrthoDB" id="9802039at2"/>
<dbReference type="PANTHER" id="PTHR30204">
    <property type="entry name" value="REDOX-CYCLING DRUG-SENSING TRANSCRIPTIONAL ACTIVATOR SOXR"/>
    <property type="match status" value="1"/>
</dbReference>
<dbReference type="InterPro" id="IPR000551">
    <property type="entry name" value="MerR-type_HTH_dom"/>
</dbReference>
<evidence type="ECO:0000313" key="3">
    <source>
        <dbReference type="EMBL" id="TQN46103.1"/>
    </source>
</evidence>
<gene>
    <name evidence="3" type="ORF">FHX52_2809</name>
</gene>
<sequence>MLTISQLAAYAGVTVRAVRHYHAKGLLPEPERDHSGYRRYDAAAVVELIRIRTLADAGVPLSRVRELLAADDAEFTSAVEDIDRRLRSEIRELQRHRERIAKLAAGDSLALPAEAASYVDRMRQLGFAERLVEVERDSWILIAAQMPDEVAPLMAIKRAQIENDVIRRLYLNLGGLADCSPDDPRLPELADRVVAFIEAAEAESEGVEDEHPVSPELVALLDAAFVESFACAPQLLTLLEERGFTGWTDIRRTTPTS</sequence>
<dbReference type="RefSeq" id="WP_141822960.1">
    <property type="nucleotide sequence ID" value="NZ_BAAAQC010000004.1"/>
</dbReference>
<organism evidence="3 4">
    <name type="scientific">Humibacillus xanthopallidus</name>
    <dbReference type="NCBI Taxonomy" id="412689"/>
    <lineage>
        <taxon>Bacteria</taxon>
        <taxon>Bacillati</taxon>
        <taxon>Actinomycetota</taxon>
        <taxon>Actinomycetes</taxon>
        <taxon>Micrococcales</taxon>
        <taxon>Intrasporangiaceae</taxon>
        <taxon>Humibacillus</taxon>
    </lineage>
</organism>
<dbReference type="PROSITE" id="PS50937">
    <property type="entry name" value="HTH_MERR_2"/>
    <property type="match status" value="1"/>
</dbReference>
<keyword evidence="1 3" id="KW-0238">DNA-binding</keyword>
<evidence type="ECO:0000256" key="1">
    <source>
        <dbReference type="ARBA" id="ARBA00023125"/>
    </source>
</evidence>
<dbReference type="PRINTS" id="PR00040">
    <property type="entry name" value="HTHMERR"/>
</dbReference>
<dbReference type="GO" id="GO:0003677">
    <property type="term" value="F:DNA binding"/>
    <property type="evidence" value="ECO:0007669"/>
    <property type="project" value="UniProtKB-KW"/>
</dbReference>
<evidence type="ECO:0000313" key="4">
    <source>
        <dbReference type="Proteomes" id="UP000320085"/>
    </source>
</evidence>